<keyword evidence="3" id="KW-1185">Reference proteome</keyword>
<dbReference type="SUPFAM" id="SSF56935">
    <property type="entry name" value="Porins"/>
    <property type="match status" value="1"/>
</dbReference>
<feature type="chain" id="PRO_5018239151" description="Porin" evidence="1">
    <location>
        <begin position="22"/>
        <end position="387"/>
    </location>
</feature>
<comment type="caution">
    <text evidence="2">The sequence shown here is derived from an EMBL/GenBank/DDBJ whole genome shotgun (WGS) entry which is preliminary data.</text>
</comment>
<accession>A0A3M2HPB2</accession>
<dbReference type="AlphaFoldDB" id="A0A3M2HPB2"/>
<organism evidence="2 3">
    <name type="scientific">Stutzerimonas zhaodongensis</name>
    <dbReference type="NCBI Taxonomy" id="1176257"/>
    <lineage>
        <taxon>Bacteria</taxon>
        <taxon>Pseudomonadati</taxon>
        <taxon>Pseudomonadota</taxon>
        <taxon>Gammaproteobacteria</taxon>
        <taxon>Pseudomonadales</taxon>
        <taxon>Pseudomonadaceae</taxon>
        <taxon>Stutzerimonas</taxon>
    </lineage>
</organism>
<dbReference type="OrthoDB" id="197869at2"/>
<evidence type="ECO:0008006" key="4">
    <source>
        <dbReference type="Google" id="ProtNLM"/>
    </source>
</evidence>
<dbReference type="Gene3D" id="2.40.160.10">
    <property type="entry name" value="Porin"/>
    <property type="match status" value="1"/>
</dbReference>
<dbReference type="EMBL" id="RFFM01000001">
    <property type="protein sequence ID" value="RMH91566.1"/>
    <property type="molecule type" value="Genomic_DNA"/>
</dbReference>
<keyword evidence="1" id="KW-0732">Signal</keyword>
<name>A0A3M2HPB2_9GAMM</name>
<dbReference type="InterPro" id="IPR023614">
    <property type="entry name" value="Porin_dom_sf"/>
</dbReference>
<protein>
    <recommendedName>
        <fullName evidence="4">Porin</fullName>
    </recommendedName>
</protein>
<sequence length="387" mass="42988">MTAVRVIGLAAVCLATTQAFALEQGEHRFNGFGTVGFTHLGGEDEGRTYGIQGQTNDSWRGDQLSKFGAQLSYGITDTVGVTVQATAKAQQDEWKANLEWAYLSWQTNDQLMLRAGRLRSPVYMYSESLDVGYSYPWLRLPDEVYSQVQVTNYEGVDAVYTVPLSYGSVSVQVAGGQAKNRDYFAYDQQFDIDYGHLFGASVSLNTNDFGTLRIGYVEADITTAVSGTVNNYLVGNPNANLPLLTLEKEKGKFTSIGYQYDNGTWISSNEWTSRMIENDGMESIDSFYLMGGRRFGDFLPHVTYAQLDDNGGRQSSWTMGLNYQASPTVVVKGEYKRVDTKNGFDGVFTRTSQEVFDNTVYERTGRFGTPARNYDGDIVSVGVDFVF</sequence>
<dbReference type="Proteomes" id="UP000269774">
    <property type="component" value="Unassembled WGS sequence"/>
</dbReference>
<reference evidence="2 3" key="1">
    <citation type="submission" date="2018-10" db="EMBL/GenBank/DDBJ databases">
        <title>Pseudomonas zhaodongensis NEAU-ST5-21(T) genome.</title>
        <authorList>
            <person name="Peng J."/>
            <person name="Liu Z.-P."/>
        </authorList>
    </citation>
    <scope>NUCLEOTIDE SEQUENCE [LARGE SCALE GENOMIC DNA]</scope>
    <source>
        <strain evidence="2 3">NEAU-ST5-21</strain>
    </source>
</reference>
<gene>
    <name evidence="2" type="ORF">EA797_02115</name>
</gene>
<proteinExistence type="predicted"/>
<feature type="signal peptide" evidence="1">
    <location>
        <begin position="1"/>
        <end position="21"/>
    </location>
</feature>
<dbReference type="RefSeq" id="WP_122163538.1">
    <property type="nucleotide sequence ID" value="NZ_JAMOIB010000003.1"/>
</dbReference>
<evidence type="ECO:0000313" key="2">
    <source>
        <dbReference type="EMBL" id="RMH91566.1"/>
    </source>
</evidence>
<evidence type="ECO:0000256" key="1">
    <source>
        <dbReference type="SAM" id="SignalP"/>
    </source>
</evidence>
<evidence type="ECO:0000313" key="3">
    <source>
        <dbReference type="Proteomes" id="UP000269774"/>
    </source>
</evidence>